<evidence type="ECO:0000313" key="6">
    <source>
        <dbReference type="Proteomes" id="UP000266622"/>
    </source>
</evidence>
<organism evidence="5 6">
    <name type="scientific">Candidatus Nanoclepta minutus</name>
    <dbReference type="NCBI Taxonomy" id="1940235"/>
    <lineage>
        <taxon>Archaea</taxon>
        <taxon>Nanobdellota</taxon>
        <taxon>Candidatus Nanoclepta</taxon>
    </lineage>
</organism>
<dbReference type="InterPro" id="IPR015946">
    <property type="entry name" value="KH_dom-like_a/b"/>
</dbReference>
<evidence type="ECO:0000256" key="2">
    <source>
        <dbReference type="ARBA" id="ARBA00022980"/>
    </source>
</evidence>
<dbReference type="GO" id="GO:0003735">
    <property type="term" value="F:structural constituent of ribosome"/>
    <property type="evidence" value="ECO:0007669"/>
    <property type="project" value="InterPro"/>
</dbReference>
<reference evidence="5 6" key="1">
    <citation type="journal article" date="2018" name="Syst. Appl. Microbiol.">
        <title>A new symbiotic nanoarchaeote (Candidatus Nanoclepta minutus) and its host (Zestosphaera tikiterensis gen. nov., sp. nov.) from a New Zealand hot spring.</title>
        <authorList>
            <person name="St John E."/>
            <person name="Liu Y."/>
            <person name="Podar M."/>
            <person name="Stott M.B."/>
            <person name="Meneghin J."/>
            <person name="Chen Z."/>
            <person name="Lagutin K."/>
            <person name="Mitchell K."/>
            <person name="Reysenbach A.L."/>
        </authorList>
    </citation>
    <scope>NUCLEOTIDE SEQUENCE [LARGE SCALE GENOMIC DNA]</scope>
    <source>
        <strain evidence="5">NZ3</strain>
    </source>
</reference>
<dbReference type="Gene3D" id="3.30.300.20">
    <property type="match status" value="1"/>
</dbReference>
<sequence length="229" mass="25745">MATENLRKIIEHKKRETLLNFILKREFKGKLISRIIYFDTPLGEKILIFCARPRLVLGKANENLEKILNICKRIGFKNPQIEAVPVENPLLDANIVADLIASKIERQGARAARKIAMNISESVMKAGAIGIEIRITGKVIGERSSTIRIQKGKMKKSGEINKIFGTAISHAFLPQGSVGVKVKILPPNATLMDNIRIKKYNELDLEKLEKIDPRIIDILNKKYNITGQP</sequence>
<dbReference type="PANTHER" id="PTHR11760:SF32">
    <property type="entry name" value="SMALL RIBOSOMAL SUBUNIT PROTEIN US3"/>
    <property type="match status" value="1"/>
</dbReference>
<dbReference type="AlphaFoldDB" id="A0A397WN77"/>
<evidence type="ECO:0000256" key="3">
    <source>
        <dbReference type="ARBA" id="ARBA00023274"/>
    </source>
</evidence>
<keyword evidence="3" id="KW-0687">Ribonucleoprotein</keyword>
<dbReference type="EMBL" id="MWMI01000001">
    <property type="protein sequence ID" value="RIB35508.1"/>
    <property type="molecule type" value="Genomic_DNA"/>
</dbReference>
<name>A0A397WN77_9ARCH</name>
<accession>A0A397WN77</accession>
<dbReference type="GO" id="GO:0003723">
    <property type="term" value="F:RNA binding"/>
    <property type="evidence" value="ECO:0007669"/>
    <property type="project" value="InterPro"/>
</dbReference>
<dbReference type="GO" id="GO:0022627">
    <property type="term" value="C:cytosolic small ribosomal subunit"/>
    <property type="evidence" value="ECO:0007669"/>
    <property type="project" value="TreeGrafter"/>
</dbReference>
<dbReference type="InterPro" id="IPR036419">
    <property type="entry name" value="Ribosomal_S3_C_sf"/>
</dbReference>
<feature type="domain" description="Small ribosomal subunit protein uS3 C-terminal" evidence="4">
    <location>
        <begin position="100"/>
        <end position="184"/>
    </location>
</feature>
<dbReference type="Proteomes" id="UP000266622">
    <property type="component" value="Unassembled WGS sequence"/>
</dbReference>
<protein>
    <recommendedName>
        <fullName evidence="4">Small ribosomal subunit protein uS3 C-terminal domain-containing protein</fullName>
    </recommendedName>
</protein>
<evidence type="ECO:0000313" key="5">
    <source>
        <dbReference type="EMBL" id="RIB35508.1"/>
    </source>
</evidence>
<evidence type="ECO:0000259" key="4">
    <source>
        <dbReference type="Pfam" id="PF00189"/>
    </source>
</evidence>
<comment type="similarity">
    <text evidence="1">Belongs to the universal ribosomal protein uS3 family.</text>
</comment>
<comment type="caution">
    <text evidence="5">The sequence shown here is derived from an EMBL/GenBank/DDBJ whole genome shotgun (WGS) entry which is preliminary data.</text>
</comment>
<dbReference type="SUPFAM" id="SSF54814">
    <property type="entry name" value="Prokaryotic type KH domain (KH-domain type II)"/>
    <property type="match status" value="1"/>
</dbReference>
<keyword evidence="2" id="KW-0689">Ribosomal protein</keyword>
<dbReference type="Gene3D" id="3.30.1140.32">
    <property type="entry name" value="Ribosomal protein S3, C-terminal domain"/>
    <property type="match status" value="1"/>
</dbReference>
<gene>
    <name evidence="5" type="ORF">BXU00_00130</name>
</gene>
<dbReference type="InterPro" id="IPR001351">
    <property type="entry name" value="Ribosomal_uS3_C"/>
</dbReference>
<dbReference type="PANTHER" id="PTHR11760">
    <property type="entry name" value="30S/40S RIBOSOMAL PROTEIN S3"/>
    <property type="match status" value="1"/>
</dbReference>
<dbReference type="GO" id="GO:0006412">
    <property type="term" value="P:translation"/>
    <property type="evidence" value="ECO:0007669"/>
    <property type="project" value="InterPro"/>
</dbReference>
<dbReference type="InterPro" id="IPR057258">
    <property type="entry name" value="Ribosomal_uS3"/>
</dbReference>
<evidence type="ECO:0000256" key="1">
    <source>
        <dbReference type="ARBA" id="ARBA00010761"/>
    </source>
</evidence>
<dbReference type="SUPFAM" id="SSF54821">
    <property type="entry name" value="Ribosomal protein S3 C-terminal domain"/>
    <property type="match status" value="1"/>
</dbReference>
<proteinExistence type="inferred from homology"/>
<dbReference type="Pfam" id="PF00189">
    <property type="entry name" value="Ribosomal_S3_C"/>
    <property type="match status" value="1"/>
</dbReference>
<dbReference type="InterPro" id="IPR009019">
    <property type="entry name" value="KH_sf_prok-type"/>
</dbReference>